<gene>
    <name evidence="5" type="primary">ZNF839</name>
</gene>
<evidence type="ECO:0000256" key="1">
    <source>
        <dbReference type="PROSITE-ProRule" id="PRU00042"/>
    </source>
</evidence>
<dbReference type="GeneID" id="110078937"/>
<dbReference type="Proteomes" id="UP001652642">
    <property type="component" value="Chromosome 1"/>
</dbReference>
<keyword evidence="1" id="KW-0862">Zinc</keyword>
<feature type="compositionally biased region" description="Polar residues" evidence="2">
    <location>
        <begin position="400"/>
        <end position="411"/>
    </location>
</feature>
<feature type="compositionally biased region" description="Basic and acidic residues" evidence="2">
    <location>
        <begin position="79"/>
        <end position="88"/>
    </location>
</feature>
<reference evidence="4" key="1">
    <citation type="submission" date="2025-05" db="UniProtKB">
        <authorList>
            <consortium name="RefSeq"/>
        </authorList>
    </citation>
    <scope>NUCLEOTIDE SEQUENCE [LARGE SCALE GENOMIC DNA]</scope>
</reference>
<dbReference type="RefSeq" id="XP_072842785.1">
    <property type="nucleotide sequence ID" value="XM_072986684.1"/>
</dbReference>
<dbReference type="PANTHER" id="PTHR16116">
    <property type="entry name" value="ZINC FINGER PROTEIN 839"/>
    <property type="match status" value="1"/>
</dbReference>
<dbReference type="InterPro" id="IPR039946">
    <property type="entry name" value="ZN839"/>
</dbReference>
<dbReference type="InterPro" id="IPR031885">
    <property type="entry name" value="DUF4764"/>
</dbReference>
<dbReference type="PANTHER" id="PTHR16116:SF5">
    <property type="entry name" value="ZINC FINGER PROTEIN 839"/>
    <property type="match status" value="1"/>
</dbReference>
<feature type="compositionally biased region" description="Basic and acidic residues" evidence="2">
    <location>
        <begin position="1"/>
        <end position="11"/>
    </location>
</feature>
<name>A0ABM5FBK6_9SAUR</name>
<evidence type="ECO:0000259" key="3">
    <source>
        <dbReference type="PROSITE" id="PS50157"/>
    </source>
</evidence>
<reference evidence="5" key="2">
    <citation type="submission" date="2025-08" db="UniProtKB">
        <authorList>
            <consortium name="RefSeq"/>
        </authorList>
    </citation>
    <scope>IDENTIFICATION</scope>
</reference>
<feature type="region of interest" description="Disordered" evidence="2">
    <location>
        <begin position="451"/>
        <end position="482"/>
    </location>
</feature>
<dbReference type="PROSITE" id="PS50157">
    <property type="entry name" value="ZINC_FINGER_C2H2_2"/>
    <property type="match status" value="1"/>
</dbReference>
<accession>A0ABM5FBK6</accession>
<feature type="region of interest" description="Disordered" evidence="2">
    <location>
        <begin position="1"/>
        <end position="32"/>
    </location>
</feature>
<protein>
    <submittedName>
        <fullName evidence="5">Zinc finger protein 839 isoform X2</fullName>
    </submittedName>
</protein>
<dbReference type="InterPro" id="IPR013087">
    <property type="entry name" value="Znf_C2H2_type"/>
</dbReference>
<evidence type="ECO:0000313" key="4">
    <source>
        <dbReference type="Proteomes" id="UP001652642"/>
    </source>
</evidence>
<feature type="region of interest" description="Disordered" evidence="2">
    <location>
        <begin position="65"/>
        <end position="88"/>
    </location>
</feature>
<proteinExistence type="predicted"/>
<feature type="region of interest" description="Disordered" evidence="2">
    <location>
        <begin position="290"/>
        <end position="313"/>
    </location>
</feature>
<feature type="compositionally biased region" description="Basic residues" evidence="2">
    <location>
        <begin position="297"/>
        <end position="308"/>
    </location>
</feature>
<feature type="region of interest" description="Disordered" evidence="2">
    <location>
        <begin position="392"/>
        <end position="414"/>
    </location>
</feature>
<dbReference type="Pfam" id="PF15961">
    <property type="entry name" value="DUF4764"/>
    <property type="match status" value="2"/>
</dbReference>
<evidence type="ECO:0000313" key="5">
    <source>
        <dbReference type="RefSeq" id="XP_072842785.1"/>
    </source>
</evidence>
<evidence type="ECO:0000256" key="2">
    <source>
        <dbReference type="SAM" id="MobiDB-lite"/>
    </source>
</evidence>
<keyword evidence="1" id="KW-0863">Zinc-finger</keyword>
<feature type="domain" description="C2H2-type" evidence="3">
    <location>
        <begin position="372"/>
        <end position="402"/>
    </location>
</feature>
<keyword evidence="1" id="KW-0479">Metal-binding</keyword>
<organism evidence="4 5">
    <name type="scientific">Pogona vitticeps</name>
    <name type="common">central bearded dragon</name>
    <dbReference type="NCBI Taxonomy" id="103695"/>
    <lineage>
        <taxon>Eukaryota</taxon>
        <taxon>Metazoa</taxon>
        <taxon>Chordata</taxon>
        <taxon>Craniata</taxon>
        <taxon>Vertebrata</taxon>
        <taxon>Euteleostomi</taxon>
        <taxon>Lepidosauria</taxon>
        <taxon>Squamata</taxon>
        <taxon>Bifurcata</taxon>
        <taxon>Unidentata</taxon>
        <taxon>Episquamata</taxon>
        <taxon>Toxicofera</taxon>
        <taxon>Iguania</taxon>
        <taxon>Acrodonta</taxon>
        <taxon>Agamidae</taxon>
        <taxon>Amphibolurinae</taxon>
        <taxon>Pogona</taxon>
    </lineage>
</organism>
<sequence>MAASEGRELGRKSALLNQEPAPGSRTLGHPQLDRRLARLGTEVGCEKVSRPLQVAAAATQVPRTALLDEAPRPSLGKEAAVERSPDRRVVEAATSSPGLDGVAVLPVSASQAQGFIPLASGSVPPVSRGLPNGARPLQDTTQRVALPQGRSGEAAVATPGLLPLKHLEPIYVRVQSDQTIQKEKSVLCPSTVQSIVQPTEKNSKMLEFNVVNPQIIRLLPLTGTESQQFFICNSSEPTVQLLLQNPLPPLGQVSVAKISTHGQTNATDATAAVDSLSTNRVSVCSEKSLTNQEKKEKVKKPLKVKTRSGRVSQPPKYKIKDYKFIKMEDLADCHQSDSDDYSELSLEDDGDKEKAMCSLFDPLMYNLRPKLFKCQSCDKSYIGKGGLARHYKLNPDHGQQEPSLSSPTSRPHGTALLEHTRKTSVKSHASAEDKKFVQQLSSHRLYLGPGRLRRTGRLSQSKKTERSRHSGGFNRPGQFRSKSLNNMSAEHHSIFRRKTRLKELIEQSSIEDFIELAVPRLTTLITVFEFLLKKVAESLGITDSCIKTQQIHTNSMSACINTTFEHVFTEISGRKRATENSDEMLPVAKKTTVGNLLENIDYSKLGGMKEGIHPHQGASSTIYICPGSALVEEEHESQEQEIASDQIDQDLYDQCTQVTHETLQPSSKSGFDCSDYLNLME</sequence>
<keyword evidence="4" id="KW-1185">Reference proteome</keyword>